<feature type="transmembrane region" description="Helical" evidence="1">
    <location>
        <begin position="26"/>
        <end position="42"/>
    </location>
</feature>
<dbReference type="EMBL" id="JAEHJZ010000018">
    <property type="protein sequence ID" value="MBJ7880740.1"/>
    <property type="molecule type" value="Genomic_DNA"/>
</dbReference>
<reference evidence="2 3" key="1">
    <citation type="submission" date="2020-09" db="EMBL/GenBank/DDBJ databases">
        <title>Draft genome of Gelidibacter salicanalis PAMC21136.</title>
        <authorList>
            <person name="Park H."/>
        </authorList>
    </citation>
    <scope>NUCLEOTIDE SEQUENCE [LARGE SCALE GENOMIC DNA]</scope>
    <source>
        <strain evidence="2 3">PAMC21136</strain>
    </source>
</reference>
<protein>
    <submittedName>
        <fullName evidence="2">Uncharacterized protein</fullName>
    </submittedName>
</protein>
<feature type="transmembrane region" description="Helical" evidence="1">
    <location>
        <begin position="219"/>
        <end position="237"/>
    </location>
</feature>
<keyword evidence="1" id="KW-0812">Transmembrane</keyword>
<sequence length="256" mass="30308">MTDNNTELSDREYERLKHLVESGRKYHYRNFVFAILVLVLLLKDESESLKLVLDVELPVKILMVVLYFLTIIYTVITIDIFSSTYKTILNNFDGEVPFNWFVLTGKLTRLLSGFLLVLPLIICYIGIALSKIPIDKIPLFYLGLFGTFLPGYLKDFAYNVSRKEDSNGKKITLSIYLLFWYRLIRNIFFIIFFITPVFYYFNHMEKPLSFSEIWEDNMFILIVFAVLWIMRILGDLFHKKINKIGVKFGFEKEYKK</sequence>
<gene>
    <name evidence="2" type="ORF">JEM65_08780</name>
</gene>
<feature type="transmembrane region" description="Helical" evidence="1">
    <location>
        <begin position="110"/>
        <end position="127"/>
    </location>
</feature>
<evidence type="ECO:0000313" key="2">
    <source>
        <dbReference type="EMBL" id="MBJ7880740.1"/>
    </source>
</evidence>
<keyword evidence="1" id="KW-1133">Transmembrane helix</keyword>
<feature type="transmembrane region" description="Helical" evidence="1">
    <location>
        <begin position="179"/>
        <end position="199"/>
    </location>
</feature>
<dbReference type="Proteomes" id="UP000662373">
    <property type="component" value="Unassembled WGS sequence"/>
</dbReference>
<dbReference type="AlphaFoldDB" id="A0A934NCI5"/>
<feature type="transmembrane region" description="Helical" evidence="1">
    <location>
        <begin position="139"/>
        <end position="158"/>
    </location>
</feature>
<accession>A0A934NCI5</accession>
<name>A0A934NCI5_9FLAO</name>
<keyword evidence="1" id="KW-0472">Membrane</keyword>
<keyword evidence="3" id="KW-1185">Reference proteome</keyword>
<proteinExistence type="predicted"/>
<evidence type="ECO:0000256" key="1">
    <source>
        <dbReference type="SAM" id="Phobius"/>
    </source>
</evidence>
<evidence type="ECO:0000313" key="3">
    <source>
        <dbReference type="Proteomes" id="UP000662373"/>
    </source>
</evidence>
<feature type="transmembrane region" description="Helical" evidence="1">
    <location>
        <begin position="62"/>
        <end position="81"/>
    </location>
</feature>
<organism evidence="2 3">
    <name type="scientific">Gelidibacter salicanalis</name>
    <dbReference type="NCBI Taxonomy" id="291193"/>
    <lineage>
        <taxon>Bacteria</taxon>
        <taxon>Pseudomonadati</taxon>
        <taxon>Bacteroidota</taxon>
        <taxon>Flavobacteriia</taxon>
        <taxon>Flavobacteriales</taxon>
        <taxon>Flavobacteriaceae</taxon>
        <taxon>Gelidibacter</taxon>
    </lineage>
</organism>
<comment type="caution">
    <text evidence="2">The sequence shown here is derived from an EMBL/GenBank/DDBJ whole genome shotgun (WGS) entry which is preliminary data.</text>
</comment>
<dbReference type="RefSeq" id="WP_199598603.1">
    <property type="nucleotide sequence ID" value="NZ_JAEHJZ010000018.1"/>
</dbReference>